<dbReference type="Pfam" id="PF08443">
    <property type="entry name" value="RimK"/>
    <property type="match status" value="1"/>
</dbReference>
<reference evidence="3 4" key="1">
    <citation type="journal article" date="2016" name="Nat. Commun.">
        <title>Thousands of microbial genomes shed light on interconnected biogeochemical processes in an aquifer system.</title>
        <authorList>
            <person name="Anantharaman K."/>
            <person name="Brown C.T."/>
            <person name="Hug L.A."/>
            <person name="Sharon I."/>
            <person name="Castelle C.J."/>
            <person name="Probst A.J."/>
            <person name="Thomas B.C."/>
            <person name="Singh A."/>
            <person name="Wilkins M.J."/>
            <person name="Karaoz U."/>
            <person name="Brodie E.L."/>
            <person name="Williams K.H."/>
            <person name="Hubbard S.S."/>
            <person name="Banfield J.F."/>
        </authorList>
    </citation>
    <scope>NUCLEOTIDE SEQUENCE [LARGE SCALE GENOMIC DNA]</scope>
</reference>
<evidence type="ECO:0000313" key="4">
    <source>
        <dbReference type="Proteomes" id="UP000176420"/>
    </source>
</evidence>
<dbReference type="GO" id="GO:0009432">
    <property type="term" value="P:SOS response"/>
    <property type="evidence" value="ECO:0007669"/>
    <property type="project" value="TreeGrafter"/>
</dbReference>
<dbReference type="AlphaFoldDB" id="A0A1G2BI38"/>
<dbReference type="GO" id="GO:0005737">
    <property type="term" value="C:cytoplasm"/>
    <property type="evidence" value="ECO:0007669"/>
    <property type="project" value="TreeGrafter"/>
</dbReference>
<keyword evidence="1" id="KW-0067">ATP-binding</keyword>
<dbReference type="GO" id="GO:0018169">
    <property type="term" value="F:ribosomal S6-glutamic acid ligase activity"/>
    <property type="evidence" value="ECO:0007669"/>
    <property type="project" value="TreeGrafter"/>
</dbReference>
<evidence type="ECO:0000256" key="1">
    <source>
        <dbReference type="PROSITE-ProRule" id="PRU00409"/>
    </source>
</evidence>
<accession>A0A1G2BI38</accession>
<evidence type="ECO:0000313" key="3">
    <source>
        <dbReference type="EMBL" id="OGY88219.1"/>
    </source>
</evidence>
<dbReference type="PANTHER" id="PTHR21621:SF0">
    <property type="entry name" value="BETA-CITRYLGLUTAMATE SYNTHASE B-RELATED"/>
    <property type="match status" value="1"/>
</dbReference>
<gene>
    <name evidence="3" type="ORF">A2319_03450</name>
</gene>
<dbReference type="EMBL" id="MHKI01000003">
    <property type="protein sequence ID" value="OGY88219.1"/>
    <property type="molecule type" value="Genomic_DNA"/>
</dbReference>
<organism evidence="3 4">
    <name type="scientific">Candidatus Kerfeldbacteria bacterium RIFOXYB2_FULL_38_14</name>
    <dbReference type="NCBI Taxonomy" id="1798547"/>
    <lineage>
        <taxon>Bacteria</taxon>
        <taxon>Candidatus Kerfeldiibacteriota</taxon>
    </lineage>
</organism>
<dbReference type="GO" id="GO:0046872">
    <property type="term" value="F:metal ion binding"/>
    <property type="evidence" value="ECO:0007669"/>
    <property type="project" value="InterPro"/>
</dbReference>
<dbReference type="InterPro" id="IPR011761">
    <property type="entry name" value="ATP-grasp"/>
</dbReference>
<comment type="caution">
    <text evidence="3">The sequence shown here is derived from an EMBL/GenBank/DDBJ whole genome shotgun (WGS) entry which is preliminary data.</text>
</comment>
<evidence type="ECO:0000259" key="2">
    <source>
        <dbReference type="PROSITE" id="PS50975"/>
    </source>
</evidence>
<dbReference type="GO" id="GO:0005524">
    <property type="term" value="F:ATP binding"/>
    <property type="evidence" value="ECO:0007669"/>
    <property type="project" value="UniProtKB-UniRule"/>
</dbReference>
<proteinExistence type="predicted"/>
<dbReference type="PROSITE" id="PS50975">
    <property type="entry name" value="ATP_GRASP"/>
    <property type="match status" value="1"/>
</dbReference>
<sequence length="355" mass="41084">MNKKVISCDVAVIYPNYLATSVQNLDAKNKKPFNKKDEHILNCAYQYFFSICKKKKLSVVFTTLNDINKNNLLNGAWRYDKKWKKDFNFFQPKVIFSRCSPKNKQEKEIYKNFFYSSRKLALNDPTLTEVFEDKFKTYQIFKKYAIPTASINYLSAADILTAQSKLEKILQQHKNKQDFKYGFLIKDRFGTGGANIIKLDKRKLNKVKQELEVKKTVLQPFIKCDKGFVFGKYTGTIDLRVILIHNKIIQSYIRIARVGEFRANAQQGGNVVHISIKDVPTNVLTAVQKISKEINKKYAYYSLDFICSNRGNWYLVEGNASTGITWYNKQDEKKTKELIQGVVGELAIMKADVKS</sequence>
<name>A0A1G2BI38_9BACT</name>
<dbReference type="SUPFAM" id="SSF56059">
    <property type="entry name" value="Glutathione synthetase ATP-binding domain-like"/>
    <property type="match status" value="1"/>
</dbReference>
<dbReference type="Proteomes" id="UP000176420">
    <property type="component" value="Unassembled WGS sequence"/>
</dbReference>
<protein>
    <recommendedName>
        <fullName evidence="2">ATP-grasp domain-containing protein</fullName>
    </recommendedName>
</protein>
<dbReference type="PANTHER" id="PTHR21621">
    <property type="entry name" value="RIBOSOMAL PROTEIN S6 MODIFICATION PROTEIN"/>
    <property type="match status" value="1"/>
</dbReference>
<dbReference type="InterPro" id="IPR013651">
    <property type="entry name" value="ATP-grasp_RimK-type"/>
</dbReference>
<dbReference type="Gene3D" id="3.30.470.20">
    <property type="entry name" value="ATP-grasp fold, B domain"/>
    <property type="match status" value="1"/>
</dbReference>
<feature type="domain" description="ATP-grasp" evidence="2">
    <location>
        <begin position="138"/>
        <end position="347"/>
    </location>
</feature>
<keyword evidence="1" id="KW-0547">Nucleotide-binding</keyword>